<dbReference type="Pfam" id="PF01420">
    <property type="entry name" value="Methylase_S"/>
    <property type="match status" value="1"/>
</dbReference>
<keyword evidence="6" id="KW-1185">Reference proteome</keyword>
<name>A0ABW9AH38_9BURK</name>
<keyword evidence="5" id="KW-0255">Endonuclease</keyword>
<dbReference type="EC" id="3.1.21.-" evidence="5"/>
<keyword evidence="5" id="KW-0378">Hydrolase</keyword>
<proteinExistence type="inferred from homology"/>
<dbReference type="Gene3D" id="1.10.287.1120">
    <property type="entry name" value="Bipartite methylase S protein"/>
    <property type="match status" value="1"/>
</dbReference>
<keyword evidence="3" id="KW-0238">DNA-binding</keyword>
<dbReference type="Proteomes" id="UP001629246">
    <property type="component" value="Unassembled WGS sequence"/>
</dbReference>
<dbReference type="SUPFAM" id="SSF116734">
    <property type="entry name" value="DNA methylase specificity domain"/>
    <property type="match status" value="2"/>
</dbReference>
<dbReference type="EMBL" id="JAQQFM010000012">
    <property type="protein sequence ID" value="MFL9927155.1"/>
    <property type="molecule type" value="Genomic_DNA"/>
</dbReference>
<evidence type="ECO:0000256" key="3">
    <source>
        <dbReference type="ARBA" id="ARBA00023125"/>
    </source>
</evidence>
<gene>
    <name evidence="5" type="ORF">PQR62_22975</name>
</gene>
<comment type="similarity">
    <text evidence="1">Belongs to the type-I restriction system S methylase family.</text>
</comment>
<feature type="domain" description="Type I restriction modification DNA specificity" evidence="4">
    <location>
        <begin position="223"/>
        <end position="394"/>
    </location>
</feature>
<dbReference type="InterPro" id="IPR000055">
    <property type="entry name" value="Restrct_endonuc_typeI_TRD"/>
</dbReference>
<comment type="caution">
    <text evidence="5">The sequence shown here is derived from an EMBL/GenBank/DDBJ whole genome shotgun (WGS) entry which is preliminary data.</text>
</comment>
<dbReference type="InterPro" id="IPR044946">
    <property type="entry name" value="Restrct_endonuc_typeI_TRD_sf"/>
</dbReference>
<evidence type="ECO:0000313" key="5">
    <source>
        <dbReference type="EMBL" id="MFL9927155.1"/>
    </source>
</evidence>
<dbReference type="PANTHER" id="PTHR30408:SF13">
    <property type="entry name" value="TYPE I RESTRICTION ENZYME HINDI SPECIFICITY SUBUNIT"/>
    <property type="match status" value="1"/>
</dbReference>
<keyword evidence="5" id="KW-0540">Nuclease</keyword>
<evidence type="ECO:0000256" key="2">
    <source>
        <dbReference type="ARBA" id="ARBA00022747"/>
    </source>
</evidence>
<dbReference type="CDD" id="cd17273">
    <property type="entry name" value="RMtype1_S_EcoJA69PI-TRD1-CR1_like"/>
    <property type="match status" value="1"/>
</dbReference>
<dbReference type="RefSeq" id="WP_408160394.1">
    <property type="nucleotide sequence ID" value="NZ_JAQQFM010000012.1"/>
</dbReference>
<keyword evidence="2" id="KW-0680">Restriction system</keyword>
<sequence>MVKQIDRNLPKIRFKGFKGKWVEDQLGKRVEFFSGLTYSPRNVQKGVGTLVLRSSNIKKGEIVNADNVYVDPKIVNSKNVEVGDIAVVVRNGSRSLIGKHAQIKSRMDNTVIGAFMTGIHSENPAFTNALLDTSQFDKEIEKNLGATINQITTGAFRQMMFRFPSDTEQTKIGEYFQELDRLIGLHQHKHDKLVTLKKAMLQKMLPQPGATTPEIRFKGFSGEWVEKKLGELCEIVGGGTPSTAIQEYWGGDIDWYSPTEIGDDVYASGSVKTITPLGLTKCSAKMLPRDRTILFTSRAGIGDMAILTKEGCTNQGFQSLVLHDDIDPYFIFSMRHLIKVHALKYASGSTFLEVSSKQLEKMKILLPKDKEQKKIGTYFRTLDELISKHAIQLQKLKQIKSACLEKMFV</sequence>
<dbReference type="InterPro" id="IPR052021">
    <property type="entry name" value="Type-I_RS_S_subunit"/>
</dbReference>
<dbReference type="GO" id="GO:0016787">
    <property type="term" value="F:hydrolase activity"/>
    <property type="evidence" value="ECO:0007669"/>
    <property type="project" value="UniProtKB-KW"/>
</dbReference>
<reference evidence="5 6" key="1">
    <citation type="journal article" date="2024" name="Chem. Sci.">
        <title>Discovery of megapolipeptins by genome mining of a Burkholderiales bacteria collection.</title>
        <authorList>
            <person name="Paulo B.S."/>
            <person name="Recchia M.J.J."/>
            <person name="Lee S."/>
            <person name="Fergusson C.H."/>
            <person name="Romanowski S.B."/>
            <person name="Hernandez A."/>
            <person name="Krull N."/>
            <person name="Liu D.Y."/>
            <person name="Cavanagh H."/>
            <person name="Bos A."/>
            <person name="Gray C.A."/>
            <person name="Murphy B.T."/>
            <person name="Linington R.G."/>
            <person name="Eustaquio A.S."/>
        </authorList>
    </citation>
    <scope>NUCLEOTIDE SEQUENCE [LARGE SCALE GENOMIC DNA]</scope>
    <source>
        <strain evidence="5 6">RL21-008-BIB-A</strain>
    </source>
</reference>
<dbReference type="PANTHER" id="PTHR30408">
    <property type="entry name" value="TYPE-1 RESTRICTION ENZYME ECOKI SPECIFICITY PROTEIN"/>
    <property type="match status" value="1"/>
</dbReference>
<organism evidence="5 6">
    <name type="scientific">Herbaspirillum lusitanum</name>
    <dbReference type="NCBI Taxonomy" id="213312"/>
    <lineage>
        <taxon>Bacteria</taxon>
        <taxon>Pseudomonadati</taxon>
        <taxon>Pseudomonadota</taxon>
        <taxon>Betaproteobacteria</taxon>
        <taxon>Burkholderiales</taxon>
        <taxon>Oxalobacteraceae</taxon>
        <taxon>Herbaspirillum</taxon>
    </lineage>
</organism>
<accession>A0ABW9AH38</accession>
<dbReference type="Gene3D" id="3.90.220.20">
    <property type="entry name" value="DNA methylase specificity domains"/>
    <property type="match status" value="2"/>
</dbReference>
<evidence type="ECO:0000256" key="1">
    <source>
        <dbReference type="ARBA" id="ARBA00010923"/>
    </source>
</evidence>
<protein>
    <submittedName>
        <fullName evidence="5">Restriction endonuclease subunit S</fullName>
        <ecNumber evidence="5">3.1.21.-</ecNumber>
    </submittedName>
</protein>
<evidence type="ECO:0000259" key="4">
    <source>
        <dbReference type="Pfam" id="PF01420"/>
    </source>
</evidence>
<dbReference type="CDD" id="cd17265">
    <property type="entry name" value="RMtype1_S_Eco4255III-TRD2-CR2_like"/>
    <property type="match status" value="1"/>
</dbReference>
<dbReference type="GO" id="GO:0004519">
    <property type="term" value="F:endonuclease activity"/>
    <property type="evidence" value="ECO:0007669"/>
    <property type="project" value="UniProtKB-KW"/>
</dbReference>
<evidence type="ECO:0000313" key="6">
    <source>
        <dbReference type="Proteomes" id="UP001629246"/>
    </source>
</evidence>